<reference evidence="3 4" key="1">
    <citation type="submission" date="2017-06" db="EMBL/GenBank/DDBJ databases">
        <title>Complete genome sequence of Paenibacillus donghaensis KCTC 13049T isolated from East Sea sediment, South Korea.</title>
        <authorList>
            <person name="Jung B.K."/>
            <person name="Hong S.-J."/>
            <person name="Shin J.-H."/>
        </authorList>
    </citation>
    <scope>NUCLEOTIDE SEQUENCE [LARGE SCALE GENOMIC DNA]</scope>
    <source>
        <strain evidence="3 4">KCTC 13049</strain>
    </source>
</reference>
<feature type="region of interest" description="Disordered" evidence="1">
    <location>
        <begin position="186"/>
        <end position="212"/>
    </location>
</feature>
<dbReference type="KEGG" id="pdh:B9T62_08585"/>
<dbReference type="Proteomes" id="UP000249890">
    <property type="component" value="Chromosome"/>
</dbReference>
<accession>A0A2Z2KD01</accession>
<sequence>MFGVNKKRWTAGLLAVMLLHPGMASAAATRDIIQTVTAVTYKTAVNAPFSEKMEPGLSLPVSAMPRKATESKRMILTAASEAAELYAYGLQQRNASIQYVVFSKAFKKQMYPRFMELNWNTGGSSPWITGWKVEKEVAAGSGTKLLELKLTTATSGGPEAPVLLTLRLVLEHGSWAVDGAATDRELPRSGLPVKPQGVLLRHGSAQPGGAAS</sequence>
<protein>
    <recommendedName>
        <fullName evidence="5">DUF4390 domain-containing protein</fullName>
    </recommendedName>
</protein>
<keyword evidence="4" id="KW-1185">Reference proteome</keyword>
<feature type="chain" id="PRO_5016310068" description="DUF4390 domain-containing protein" evidence="2">
    <location>
        <begin position="27"/>
        <end position="212"/>
    </location>
</feature>
<gene>
    <name evidence="3" type="ORF">B9T62_08585</name>
</gene>
<keyword evidence="2" id="KW-0732">Signal</keyword>
<evidence type="ECO:0000256" key="1">
    <source>
        <dbReference type="SAM" id="MobiDB-lite"/>
    </source>
</evidence>
<evidence type="ECO:0000313" key="3">
    <source>
        <dbReference type="EMBL" id="ASA20833.1"/>
    </source>
</evidence>
<dbReference type="RefSeq" id="WP_087914851.1">
    <property type="nucleotide sequence ID" value="NZ_CP021780.1"/>
</dbReference>
<dbReference type="AlphaFoldDB" id="A0A2Z2KD01"/>
<feature type="signal peptide" evidence="2">
    <location>
        <begin position="1"/>
        <end position="26"/>
    </location>
</feature>
<name>A0A2Z2KD01_9BACL</name>
<evidence type="ECO:0000313" key="4">
    <source>
        <dbReference type="Proteomes" id="UP000249890"/>
    </source>
</evidence>
<proteinExistence type="predicted"/>
<organism evidence="3 4">
    <name type="scientific">Paenibacillus donghaensis</name>
    <dbReference type="NCBI Taxonomy" id="414771"/>
    <lineage>
        <taxon>Bacteria</taxon>
        <taxon>Bacillati</taxon>
        <taxon>Bacillota</taxon>
        <taxon>Bacilli</taxon>
        <taxon>Bacillales</taxon>
        <taxon>Paenibacillaceae</taxon>
        <taxon>Paenibacillus</taxon>
    </lineage>
</organism>
<evidence type="ECO:0008006" key="5">
    <source>
        <dbReference type="Google" id="ProtNLM"/>
    </source>
</evidence>
<dbReference type="EMBL" id="CP021780">
    <property type="protein sequence ID" value="ASA20833.1"/>
    <property type="molecule type" value="Genomic_DNA"/>
</dbReference>
<dbReference type="OrthoDB" id="1803673at2"/>
<evidence type="ECO:0000256" key="2">
    <source>
        <dbReference type="SAM" id="SignalP"/>
    </source>
</evidence>